<organism evidence="2 3">
    <name type="scientific">Recurvomyces mirabilis</name>
    <dbReference type="NCBI Taxonomy" id="574656"/>
    <lineage>
        <taxon>Eukaryota</taxon>
        <taxon>Fungi</taxon>
        <taxon>Dikarya</taxon>
        <taxon>Ascomycota</taxon>
        <taxon>Pezizomycotina</taxon>
        <taxon>Dothideomycetes</taxon>
        <taxon>Dothideomycetidae</taxon>
        <taxon>Mycosphaerellales</taxon>
        <taxon>Teratosphaeriaceae</taxon>
        <taxon>Recurvomyces</taxon>
    </lineage>
</organism>
<sequence length="451" mass="51825">MLLYERALRDAIAVVQNHVGRILCGEYDDPEDEINIEALMGEQQDQEEQLQDVLGHQEGFFILQRDQGGLGREMAKVDARAGVCLAMVRERARVALREDSKWDEEDLYGSIRLLVEFGKVLQTAIDTAGPHAARSGPAGGRLLPDGYNEFIAREDAEAQYLLLAERDAHQAELDDLMAKTRKHQEAFWLVQRYHLGLSDGWVGSWELGSGAYGSAHKWVKVNPYNVIVNRIVIKDAKNNSNGSKWWNRPETYWSRDPKDATGKQFLPNGVLAMYRLRSRTGSDSIARIRSHRLFPREERMLMYLEYAPFGDLSQFVQWYQKQLKVLWPTPDILREWQKERPDREKGNERPWLPEAFLWSVFESFAHASLLMATGDIHPNPVSDWTPIHHLHMKLANVFLGVPLDSRYRRYPSAKLGDFGLCWLPKTQTEGLPLEQKWRGSAWNGTPEGFQV</sequence>
<dbReference type="AlphaFoldDB" id="A0AAE0WLX5"/>
<dbReference type="PROSITE" id="PS50011">
    <property type="entry name" value="PROTEIN_KINASE_DOM"/>
    <property type="match status" value="1"/>
</dbReference>
<name>A0AAE0WLX5_9PEZI</name>
<dbReference type="EMBL" id="JAUTXT010000021">
    <property type="protein sequence ID" value="KAK3674149.1"/>
    <property type="molecule type" value="Genomic_DNA"/>
</dbReference>
<dbReference type="Proteomes" id="UP001274830">
    <property type="component" value="Unassembled WGS sequence"/>
</dbReference>
<comment type="caution">
    <text evidence="2">The sequence shown here is derived from an EMBL/GenBank/DDBJ whole genome shotgun (WGS) entry which is preliminary data.</text>
</comment>
<dbReference type="InterPro" id="IPR011009">
    <property type="entry name" value="Kinase-like_dom_sf"/>
</dbReference>
<evidence type="ECO:0000313" key="2">
    <source>
        <dbReference type="EMBL" id="KAK3674149.1"/>
    </source>
</evidence>
<dbReference type="SUPFAM" id="SSF56112">
    <property type="entry name" value="Protein kinase-like (PK-like)"/>
    <property type="match status" value="1"/>
</dbReference>
<gene>
    <name evidence="2" type="primary">HIS4_2</name>
    <name evidence="2" type="ORF">LTR78_005996</name>
</gene>
<evidence type="ECO:0000313" key="3">
    <source>
        <dbReference type="Proteomes" id="UP001274830"/>
    </source>
</evidence>
<protein>
    <submittedName>
        <fullName evidence="2">Trifunctional histidinol dehydrogenase</fullName>
    </submittedName>
</protein>
<keyword evidence="3" id="KW-1185">Reference proteome</keyword>
<dbReference type="GO" id="GO:0005524">
    <property type="term" value="F:ATP binding"/>
    <property type="evidence" value="ECO:0007669"/>
    <property type="project" value="InterPro"/>
</dbReference>
<evidence type="ECO:0000259" key="1">
    <source>
        <dbReference type="PROSITE" id="PS50011"/>
    </source>
</evidence>
<proteinExistence type="predicted"/>
<accession>A0AAE0WLX5</accession>
<feature type="domain" description="Protein kinase" evidence="1">
    <location>
        <begin position="201"/>
        <end position="451"/>
    </location>
</feature>
<reference evidence="2" key="1">
    <citation type="submission" date="2023-07" db="EMBL/GenBank/DDBJ databases">
        <title>Black Yeasts Isolated from many extreme environments.</title>
        <authorList>
            <person name="Coleine C."/>
            <person name="Stajich J.E."/>
            <person name="Selbmann L."/>
        </authorList>
    </citation>
    <scope>NUCLEOTIDE SEQUENCE</scope>
    <source>
        <strain evidence="2">CCFEE 5485</strain>
    </source>
</reference>
<dbReference type="InterPro" id="IPR000719">
    <property type="entry name" value="Prot_kinase_dom"/>
</dbReference>
<dbReference type="GO" id="GO:0004672">
    <property type="term" value="F:protein kinase activity"/>
    <property type="evidence" value="ECO:0007669"/>
    <property type="project" value="InterPro"/>
</dbReference>